<evidence type="ECO:0000313" key="2">
    <source>
        <dbReference type="EMBL" id="KAK1580506.1"/>
    </source>
</evidence>
<evidence type="ECO:0008006" key="4">
    <source>
        <dbReference type="Google" id="ProtNLM"/>
    </source>
</evidence>
<keyword evidence="3" id="KW-1185">Reference proteome</keyword>
<keyword evidence="1" id="KW-0812">Transmembrane</keyword>
<dbReference type="AlphaFoldDB" id="A0AAD8V218"/>
<dbReference type="RefSeq" id="XP_060411543.1">
    <property type="nucleotide sequence ID" value="XM_060563953.1"/>
</dbReference>
<proteinExistence type="predicted"/>
<dbReference type="EMBL" id="JAHLJV010000054">
    <property type="protein sequence ID" value="KAK1580506.1"/>
    <property type="molecule type" value="Genomic_DNA"/>
</dbReference>
<feature type="transmembrane region" description="Helical" evidence="1">
    <location>
        <begin position="47"/>
        <end position="66"/>
    </location>
</feature>
<reference evidence="2" key="1">
    <citation type="submission" date="2021-06" db="EMBL/GenBank/DDBJ databases">
        <title>Comparative genomics, transcriptomics and evolutionary studies reveal genomic signatures of adaptation to plant cell wall in hemibiotrophic fungi.</title>
        <authorList>
            <consortium name="DOE Joint Genome Institute"/>
            <person name="Baroncelli R."/>
            <person name="Diaz J.F."/>
            <person name="Benocci T."/>
            <person name="Peng M."/>
            <person name="Battaglia E."/>
            <person name="Haridas S."/>
            <person name="Andreopoulos W."/>
            <person name="Labutti K."/>
            <person name="Pangilinan J."/>
            <person name="Floch G.L."/>
            <person name="Makela M.R."/>
            <person name="Henrissat B."/>
            <person name="Grigoriev I.V."/>
            <person name="Crouch J.A."/>
            <person name="De Vries R.P."/>
            <person name="Sukno S.A."/>
            <person name="Thon M.R."/>
        </authorList>
    </citation>
    <scope>NUCLEOTIDE SEQUENCE</scope>
    <source>
        <strain evidence="2">CBS 125086</strain>
    </source>
</reference>
<sequence>MKSKNDALLFYVLVTHGGHLVYQELAAFLFPLFAPGLHRALGHGCANSVMAPAGVITSVPLPVFLWKCGAR</sequence>
<gene>
    <name evidence="2" type="ORF">LY79DRAFT_671742</name>
</gene>
<protein>
    <recommendedName>
        <fullName evidence="4">Major facilitator superfamily transporter</fullName>
    </recommendedName>
</protein>
<keyword evidence="1" id="KW-0472">Membrane</keyword>
<keyword evidence="1" id="KW-1133">Transmembrane helix</keyword>
<comment type="caution">
    <text evidence="2">The sequence shown here is derived from an EMBL/GenBank/DDBJ whole genome shotgun (WGS) entry which is preliminary data.</text>
</comment>
<accession>A0AAD8V218</accession>
<name>A0AAD8V218_9PEZI</name>
<organism evidence="2 3">
    <name type="scientific">Colletotrichum navitas</name>
    <dbReference type="NCBI Taxonomy" id="681940"/>
    <lineage>
        <taxon>Eukaryota</taxon>
        <taxon>Fungi</taxon>
        <taxon>Dikarya</taxon>
        <taxon>Ascomycota</taxon>
        <taxon>Pezizomycotina</taxon>
        <taxon>Sordariomycetes</taxon>
        <taxon>Hypocreomycetidae</taxon>
        <taxon>Glomerellales</taxon>
        <taxon>Glomerellaceae</taxon>
        <taxon>Colletotrichum</taxon>
        <taxon>Colletotrichum graminicola species complex</taxon>
    </lineage>
</organism>
<dbReference type="GeneID" id="85448193"/>
<dbReference type="Proteomes" id="UP001230504">
    <property type="component" value="Unassembled WGS sequence"/>
</dbReference>
<evidence type="ECO:0000256" key="1">
    <source>
        <dbReference type="SAM" id="Phobius"/>
    </source>
</evidence>
<evidence type="ECO:0000313" key="3">
    <source>
        <dbReference type="Proteomes" id="UP001230504"/>
    </source>
</evidence>